<dbReference type="OrthoDB" id="54411at2"/>
<dbReference type="CDD" id="cd00383">
    <property type="entry name" value="trans_reg_C"/>
    <property type="match status" value="1"/>
</dbReference>
<evidence type="ECO:0000256" key="1">
    <source>
        <dbReference type="ARBA" id="ARBA00023125"/>
    </source>
</evidence>
<reference evidence="5" key="1">
    <citation type="submission" date="2016-11" db="EMBL/GenBank/DDBJ databases">
        <authorList>
            <person name="Varghese N."/>
            <person name="Submissions S."/>
        </authorList>
    </citation>
    <scope>NUCLEOTIDE SEQUENCE [LARGE SCALE GENOMIC DNA]</scope>
    <source>
        <strain evidence="5">DSM 22363</strain>
    </source>
</reference>
<dbReference type="EMBL" id="FSQW01000001">
    <property type="protein sequence ID" value="SIN63187.1"/>
    <property type="molecule type" value="Genomic_DNA"/>
</dbReference>
<keyword evidence="1 2" id="KW-0238">DNA-binding</keyword>
<dbReference type="STRING" id="1123272.SAMN02745824_1194"/>
<accession>A0A1N6CXG1</accession>
<dbReference type="GO" id="GO:0000160">
    <property type="term" value="P:phosphorelay signal transduction system"/>
    <property type="evidence" value="ECO:0007669"/>
    <property type="project" value="InterPro"/>
</dbReference>
<dbReference type="InterPro" id="IPR001867">
    <property type="entry name" value="OmpR/PhoB-type_DNA-bd"/>
</dbReference>
<dbReference type="GO" id="GO:0003677">
    <property type="term" value="F:DNA binding"/>
    <property type="evidence" value="ECO:0007669"/>
    <property type="project" value="UniProtKB-UniRule"/>
</dbReference>
<evidence type="ECO:0000313" key="4">
    <source>
        <dbReference type="EMBL" id="SIN63187.1"/>
    </source>
</evidence>
<dbReference type="GO" id="GO:0006355">
    <property type="term" value="P:regulation of DNA-templated transcription"/>
    <property type="evidence" value="ECO:0007669"/>
    <property type="project" value="InterPro"/>
</dbReference>
<feature type="domain" description="OmpR/PhoB-type" evidence="3">
    <location>
        <begin position="1"/>
        <end position="102"/>
    </location>
</feature>
<dbReference type="Pfam" id="PF00486">
    <property type="entry name" value="Trans_reg_C"/>
    <property type="match status" value="1"/>
</dbReference>
<dbReference type="InterPro" id="IPR016032">
    <property type="entry name" value="Sig_transdc_resp-reg_C-effctor"/>
</dbReference>
<evidence type="ECO:0000313" key="5">
    <source>
        <dbReference type="Proteomes" id="UP000185192"/>
    </source>
</evidence>
<evidence type="ECO:0000256" key="2">
    <source>
        <dbReference type="PROSITE-ProRule" id="PRU01091"/>
    </source>
</evidence>
<gene>
    <name evidence="4" type="ORF">SAMN02745824_1194</name>
</gene>
<dbReference type="Proteomes" id="UP000185192">
    <property type="component" value="Unassembled WGS sequence"/>
</dbReference>
<organism evidence="4 5">
    <name type="scientific">Parasphingorhabdus marina DSM 22363</name>
    <dbReference type="NCBI Taxonomy" id="1123272"/>
    <lineage>
        <taxon>Bacteria</taxon>
        <taxon>Pseudomonadati</taxon>
        <taxon>Pseudomonadota</taxon>
        <taxon>Alphaproteobacteria</taxon>
        <taxon>Sphingomonadales</taxon>
        <taxon>Sphingomonadaceae</taxon>
        <taxon>Parasphingorhabdus</taxon>
    </lineage>
</organism>
<keyword evidence="5" id="KW-1185">Reference proteome</keyword>
<feature type="DNA-binding region" description="OmpR/PhoB-type" evidence="2">
    <location>
        <begin position="1"/>
        <end position="102"/>
    </location>
</feature>
<proteinExistence type="predicted"/>
<dbReference type="PROSITE" id="PS51755">
    <property type="entry name" value="OMPR_PHOB"/>
    <property type="match status" value="1"/>
</dbReference>
<protein>
    <submittedName>
        <fullName evidence="4">Transcriptional regulatory protein, C terminal</fullName>
    </submittedName>
</protein>
<name>A0A1N6CXG1_9SPHN</name>
<dbReference type="AlphaFoldDB" id="A0A1N6CXG1"/>
<dbReference type="RefSeq" id="WP_074204152.1">
    <property type="nucleotide sequence ID" value="NZ_FSQW01000001.1"/>
</dbReference>
<dbReference type="Gene3D" id="1.10.10.10">
    <property type="entry name" value="Winged helix-like DNA-binding domain superfamily/Winged helix DNA-binding domain"/>
    <property type="match status" value="1"/>
</dbReference>
<dbReference type="SMART" id="SM00862">
    <property type="entry name" value="Trans_reg_C"/>
    <property type="match status" value="1"/>
</dbReference>
<sequence>MTLRREKSASVRLDAGKRAIWRDGRQHRLQFKTWQVLCHLLDARLSTVSRAELIRQIWNGQDFTGEKGLNQSLWAIRHALGDDARAPAYVETVPRAGYRWIGPDLLRRDIAGIPKQKNGSLFRLSGSLAAGSALLLALAASQAAIHGSGANRFVADNGSGHAWFSGRDIIVERPQAVRYILTPTGNKYFGAPRFSQDGSRLAFQVINDKRCEMVVLELTSRRIDKFSDCPSSGWSLERDFGT</sequence>
<dbReference type="SUPFAM" id="SSF46894">
    <property type="entry name" value="C-terminal effector domain of the bipartite response regulators"/>
    <property type="match status" value="1"/>
</dbReference>
<dbReference type="InterPro" id="IPR036388">
    <property type="entry name" value="WH-like_DNA-bd_sf"/>
</dbReference>
<evidence type="ECO:0000259" key="3">
    <source>
        <dbReference type="PROSITE" id="PS51755"/>
    </source>
</evidence>